<evidence type="ECO:0000259" key="5">
    <source>
        <dbReference type="PROSITE" id="PS50125"/>
    </source>
</evidence>
<feature type="domain" description="HTH luxR-type" evidence="4">
    <location>
        <begin position="1019"/>
        <end position="1084"/>
    </location>
</feature>
<dbReference type="EMBL" id="MVHF01000043">
    <property type="protein sequence ID" value="ORA27812.1"/>
    <property type="molecule type" value="Genomic_DNA"/>
</dbReference>
<dbReference type="SUPFAM" id="SSF55073">
    <property type="entry name" value="Nucleotide cyclase"/>
    <property type="match status" value="1"/>
</dbReference>
<feature type="domain" description="Guanylate cyclase" evidence="5">
    <location>
        <begin position="11"/>
        <end position="119"/>
    </location>
</feature>
<dbReference type="CDD" id="cd07302">
    <property type="entry name" value="CHD"/>
    <property type="match status" value="1"/>
</dbReference>
<dbReference type="PROSITE" id="PS50125">
    <property type="entry name" value="GUANYLATE_CYCLASE_2"/>
    <property type="match status" value="1"/>
</dbReference>
<evidence type="ECO:0000313" key="7">
    <source>
        <dbReference type="Proteomes" id="UP000192448"/>
    </source>
</evidence>
<sequence length="1089" mass="117064">MTELVPTGTVTLLLADVEGSTQLWQTRPQDMTAAFAQLDTTLADLVEAHRGVRPIEQGEGDSFVVAFNRASDAVACALALQRAPLSPIRLRIGIHTGEVQLRDEGNYIGPTINRTGRLRDLAHGGQTVLSATTSDLVAERLPHDAWLADLGIHRVRDLPRPECVTQLCHPDLHNDFPPLRTGEALGAQHLPAPMTTFVGREVQMAEVRGLVGRDRLVTLTGAGGIGKTRLAVRIATQMTAEFGDGVWYVDLAPINDPALVPVAAARALDLPDQPGRTSTDTAMSFIGDRHMLIVLDNCEHLLDAAAVLTTTLLGRCSALTVLATSREPLGVPGEAVWRVPPLSLADEAIELFADRARHVRSDFAISADSADLVQEICRRLDGMPLALELAAARVRALSLRDIRDSLHDRFRLLTGGARSAVRRQQTLRASVDWSHALLTEPERVMFRRLAVFFGGFDLPAAQAVAGAGDLHRHQILDLLTLLIDKSLVVAENSGGHTRYRLMETIRQYAQEKLGESGEADQVRDRHRDYYTGTVESLDAAISAAHQRPVEQAETEIDNLRAAFAWSRENGDTESAMLLVCSLQPLWLSRGRIMEGLSWFGAVHDDAGHPAVEVSAAARARAFADQGVLMAVISAPNDPVQLGHALRTAREVGEPGLLLRVLLACGGTAVFDSDVARPYLTEALALARASGDVWRLSQVLWWQAFVAIIAGEPHAALEAGAEGFRLADEIGDQFISRMCRFWGIGTALLEQGDLAAAAEQFRGLLAEAETARDPFGQLAALTHLAHTLAHSGDIDAAQAAAARAVKLGGEFGGFVEGLGYSQLARAALAAGDVAAATEASELACQRMRDIRIPGANVNPIAEIAFARGDLSAARRNGDETVALTRGVNQAVALVVRARVARAQGEPGQAERDAHQALAVAMTVDAHPTTPEALECLAALACDAESHREAARLFAAADTLRHAMGGVRLSVYDDDHRAAIAAVRNALTDNEFETAWAEGAALSAGEAIAYAQRGRGERKRPSSGWESLTPTEREVVRLVSQGLGNKDIATRLFISPRTVATHLTHIYAKLGLTSRVQLAQEAARHADRRCR</sequence>
<keyword evidence="2" id="KW-0238">DNA-binding</keyword>
<reference evidence="6 7" key="1">
    <citation type="submission" date="2017-02" db="EMBL/GenBank/DDBJ databases">
        <title>The new phylogeny of genus Mycobacterium.</title>
        <authorList>
            <person name="Tortoli E."/>
            <person name="Trovato A."/>
            <person name="Cirillo D.M."/>
        </authorList>
    </citation>
    <scope>NUCLEOTIDE SEQUENCE [LARGE SCALE GENOMIC DNA]</scope>
    <source>
        <strain evidence="6 7">RW6</strain>
    </source>
</reference>
<keyword evidence="7" id="KW-1185">Reference proteome</keyword>
<dbReference type="Pfam" id="PF00211">
    <property type="entry name" value="Guanylate_cyc"/>
    <property type="match status" value="1"/>
</dbReference>
<dbReference type="PANTHER" id="PTHR47691:SF3">
    <property type="entry name" value="HTH-TYPE TRANSCRIPTIONAL REGULATOR RV0890C-RELATED"/>
    <property type="match status" value="1"/>
</dbReference>
<dbReference type="STRING" id="1927124.BST13_29625"/>
<evidence type="ECO:0000313" key="6">
    <source>
        <dbReference type="EMBL" id="ORA27812.1"/>
    </source>
</evidence>
<dbReference type="SMART" id="SM00421">
    <property type="entry name" value="HTH_LUXR"/>
    <property type="match status" value="1"/>
</dbReference>
<dbReference type="Gene3D" id="1.25.40.10">
    <property type="entry name" value="Tetratricopeptide repeat domain"/>
    <property type="match status" value="2"/>
</dbReference>
<dbReference type="SUPFAM" id="SSF46894">
    <property type="entry name" value="C-terminal effector domain of the bipartite response regulators"/>
    <property type="match status" value="1"/>
</dbReference>
<evidence type="ECO:0000256" key="3">
    <source>
        <dbReference type="ARBA" id="ARBA00023163"/>
    </source>
</evidence>
<evidence type="ECO:0000259" key="4">
    <source>
        <dbReference type="PROSITE" id="PS50043"/>
    </source>
</evidence>
<dbReference type="InterPro" id="IPR027417">
    <property type="entry name" value="P-loop_NTPase"/>
</dbReference>
<dbReference type="Proteomes" id="UP000192448">
    <property type="component" value="Unassembled WGS sequence"/>
</dbReference>
<dbReference type="Gene3D" id="1.10.10.10">
    <property type="entry name" value="Winged helix-like DNA-binding domain superfamily/Winged helix DNA-binding domain"/>
    <property type="match status" value="1"/>
</dbReference>
<dbReference type="OrthoDB" id="4624147at2"/>
<dbReference type="Pfam" id="PF00196">
    <property type="entry name" value="GerE"/>
    <property type="match status" value="1"/>
</dbReference>
<organism evidence="6 7">
    <name type="scientific">Mycobacterium aquaticum</name>
    <dbReference type="NCBI Taxonomy" id="1927124"/>
    <lineage>
        <taxon>Bacteria</taxon>
        <taxon>Bacillati</taxon>
        <taxon>Actinomycetota</taxon>
        <taxon>Actinomycetes</taxon>
        <taxon>Mycobacteriales</taxon>
        <taxon>Mycobacteriaceae</taxon>
        <taxon>Mycobacterium</taxon>
    </lineage>
</organism>
<dbReference type="GO" id="GO:0006355">
    <property type="term" value="P:regulation of DNA-templated transcription"/>
    <property type="evidence" value="ECO:0007669"/>
    <property type="project" value="InterPro"/>
</dbReference>
<dbReference type="InterPro" id="IPR011990">
    <property type="entry name" value="TPR-like_helical_dom_sf"/>
</dbReference>
<proteinExistence type="predicted"/>
<dbReference type="GO" id="GO:0035556">
    <property type="term" value="P:intracellular signal transduction"/>
    <property type="evidence" value="ECO:0007669"/>
    <property type="project" value="InterPro"/>
</dbReference>
<dbReference type="InterPro" id="IPR058852">
    <property type="entry name" value="HTH_77"/>
</dbReference>
<dbReference type="InterPro" id="IPR001054">
    <property type="entry name" value="A/G_cyclase"/>
</dbReference>
<dbReference type="PRINTS" id="PR00038">
    <property type="entry name" value="HTHLUXR"/>
</dbReference>
<keyword evidence="3" id="KW-0804">Transcription</keyword>
<protein>
    <submittedName>
        <fullName evidence="6">LuxR family transcriptional regulator</fullName>
    </submittedName>
</protein>
<accession>A0A1X0ACS2</accession>
<dbReference type="InterPro" id="IPR036388">
    <property type="entry name" value="WH-like_DNA-bd_sf"/>
</dbReference>
<dbReference type="Gene3D" id="3.30.70.1230">
    <property type="entry name" value="Nucleotide cyclase"/>
    <property type="match status" value="2"/>
</dbReference>
<dbReference type="GO" id="GO:0003677">
    <property type="term" value="F:DNA binding"/>
    <property type="evidence" value="ECO:0007669"/>
    <property type="project" value="UniProtKB-KW"/>
</dbReference>
<evidence type="ECO:0000256" key="2">
    <source>
        <dbReference type="ARBA" id="ARBA00023125"/>
    </source>
</evidence>
<dbReference type="AlphaFoldDB" id="A0A1X0ACS2"/>
<dbReference type="PRINTS" id="PR00364">
    <property type="entry name" value="DISEASERSIST"/>
</dbReference>
<dbReference type="InterPro" id="IPR029787">
    <property type="entry name" value="Nucleotide_cyclase"/>
</dbReference>
<dbReference type="PROSITE" id="PS50043">
    <property type="entry name" value="HTH_LUXR_2"/>
    <property type="match status" value="1"/>
</dbReference>
<dbReference type="CDD" id="cd06170">
    <property type="entry name" value="LuxR_C_like"/>
    <property type="match status" value="1"/>
</dbReference>
<gene>
    <name evidence="6" type="ORF">BST13_29625</name>
</gene>
<dbReference type="GO" id="GO:0004016">
    <property type="term" value="F:adenylate cyclase activity"/>
    <property type="evidence" value="ECO:0007669"/>
    <property type="project" value="UniProtKB-ARBA"/>
</dbReference>
<keyword evidence="1" id="KW-0805">Transcription regulation</keyword>
<dbReference type="Gene3D" id="3.40.50.300">
    <property type="entry name" value="P-loop containing nucleotide triphosphate hydrolases"/>
    <property type="match status" value="1"/>
</dbReference>
<dbReference type="PROSITE" id="PS00622">
    <property type="entry name" value="HTH_LUXR_1"/>
    <property type="match status" value="1"/>
</dbReference>
<dbReference type="InterPro" id="IPR016032">
    <property type="entry name" value="Sig_transdc_resp-reg_C-effctor"/>
</dbReference>
<dbReference type="SUPFAM" id="SSF52540">
    <property type="entry name" value="P-loop containing nucleoside triphosphate hydrolases"/>
    <property type="match status" value="1"/>
</dbReference>
<dbReference type="FunFam" id="1.10.10.10:FF:000553">
    <property type="entry name" value="Transcriptional regulator, LuxR family"/>
    <property type="match status" value="1"/>
</dbReference>
<dbReference type="PANTHER" id="PTHR47691">
    <property type="entry name" value="REGULATOR-RELATED"/>
    <property type="match status" value="1"/>
</dbReference>
<dbReference type="InterPro" id="IPR000792">
    <property type="entry name" value="Tscrpt_reg_LuxR_C"/>
</dbReference>
<evidence type="ECO:0000256" key="1">
    <source>
        <dbReference type="ARBA" id="ARBA00023015"/>
    </source>
</evidence>
<dbReference type="GO" id="GO:0009190">
    <property type="term" value="P:cyclic nucleotide biosynthetic process"/>
    <property type="evidence" value="ECO:0007669"/>
    <property type="project" value="InterPro"/>
</dbReference>
<name>A0A1X0ACS2_9MYCO</name>
<dbReference type="SUPFAM" id="SSF48452">
    <property type="entry name" value="TPR-like"/>
    <property type="match status" value="1"/>
</dbReference>
<dbReference type="Pfam" id="PF25872">
    <property type="entry name" value="HTH_77"/>
    <property type="match status" value="1"/>
</dbReference>
<comment type="caution">
    <text evidence="6">The sequence shown here is derived from an EMBL/GenBank/DDBJ whole genome shotgun (WGS) entry which is preliminary data.</text>
</comment>